<evidence type="ECO:0008006" key="3">
    <source>
        <dbReference type="Google" id="ProtNLM"/>
    </source>
</evidence>
<proteinExistence type="predicted"/>
<name>A0ABZ2VYF0_9GAMM</name>
<evidence type="ECO:0000313" key="2">
    <source>
        <dbReference type="Proteomes" id="UP001475781"/>
    </source>
</evidence>
<organism evidence="1 2">
    <name type="scientific">Marinobacter metalliresistant</name>
    <dbReference type="NCBI Taxonomy" id="2961995"/>
    <lineage>
        <taxon>Bacteria</taxon>
        <taxon>Pseudomonadati</taxon>
        <taxon>Pseudomonadota</taxon>
        <taxon>Gammaproteobacteria</taxon>
        <taxon>Pseudomonadales</taxon>
        <taxon>Marinobacteraceae</taxon>
        <taxon>Marinobacter</taxon>
    </lineage>
</organism>
<accession>A0ABZ2VYF0</accession>
<gene>
    <name evidence="1" type="ORF">NLK58_13115</name>
</gene>
<dbReference type="Proteomes" id="UP001475781">
    <property type="component" value="Chromosome"/>
</dbReference>
<dbReference type="RefSeq" id="WP_205422198.1">
    <property type="nucleotide sequence ID" value="NZ_CP101118.1"/>
</dbReference>
<sequence>MWLGIQLGIAGHGIEAVENHWAHWSNQSKPAVTASKLFAGREESRGSLKNSIQQREPLISIMADSQSEAVAFVCALLIEEGYSPRAACVTSEEGWQFVDANPGIDLVVITDNRLGNRRSPREGISLYNSRGVTSRMPYDGGKQERKVSDEFRRFSTHWKDSKPNLAAMIEDLAKSYELDARRQDEDGLWAQEW</sequence>
<protein>
    <recommendedName>
        <fullName evidence="3">Response regulatory domain-containing protein</fullName>
    </recommendedName>
</protein>
<dbReference type="EMBL" id="CP101118">
    <property type="protein sequence ID" value="WZF87291.1"/>
    <property type="molecule type" value="Genomic_DNA"/>
</dbReference>
<evidence type="ECO:0000313" key="1">
    <source>
        <dbReference type="EMBL" id="WZF87291.1"/>
    </source>
</evidence>
<reference evidence="1 2" key="1">
    <citation type="submission" date="2022-07" db="EMBL/GenBank/DDBJ databases">
        <title>A copper resistant bacterium isolated from sediment samples of deep sea hydrothermal areas.</title>
        <authorList>
            <person name="Zeng X."/>
        </authorList>
    </citation>
    <scope>NUCLEOTIDE SEQUENCE [LARGE SCALE GENOMIC DNA]</scope>
    <source>
        <strain evidence="2">CuT 6</strain>
    </source>
</reference>
<keyword evidence="2" id="KW-1185">Reference proteome</keyword>